<protein>
    <submittedName>
        <fullName evidence="1">(northern house mosquito) hypothetical protein</fullName>
    </submittedName>
</protein>
<reference evidence="1" key="1">
    <citation type="submission" date="2021-05" db="EMBL/GenBank/DDBJ databases">
        <authorList>
            <person name="Alioto T."/>
            <person name="Alioto T."/>
            <person name="Gomez Garrido J."/>
        </authorList>
    </citation>
    <scope>NUCLEOTIDE SEQUENCE</scope>
</reference>
<dbReference type="EMBL" id="HBUE01156269">
    <property type="protein sequence ID" value="CAG6507884.1"/>
    <property type="molecule type" value="Transcribed_RNA"/>
</dbReference>
<proteinExistence type="predicted"/>
<sequence length="105" mass="11783">MVMSKIVMNSRQVNDIKLRNNQSKFAVVVKPNLKRWKNLTNTASLSTKPQKPQRSSTDLTTIKSATFVTNPSKTKTAFDIIKSQCTDSNDLSAEFATINLKHRPS</sequence>
<accession>A0A8D8GIE7</accession>
<name>A0A8D8GIE7_CULPI</name>
<organism evidence="1">
    <name type="scientific">Culex pipiens</name>
    <name type="common">House mosquito</name>
    <dbReference type="NCBI Taxonomy" id="7175"/>
    <lineage>
        <taxon>Eukaryota</taxon>
        <taxon>Metazoa</taxon>
        <taxon>Ecdysozoa</taxon>
        <taxon>Arthropoda</taxon>
        <taxon>Hexapoda</taxon>
        <taxon>Insecta</taxon>
        <taxon>Pterygota</taxon>
        <taxon>Neoptera</taxon>
        <taxon>Endopterygota</taxon>
        <taxon>Diptera</taxon>
        <taxon>Nematocera</taxon>
        <taxon>Culicoidea</taxon>
        <taxon>Culicidae</taxon>
        <taxon>Culicinae</taxon>
        <taxon>Culicini</taxon>
        <taxon>Culex</taxon>
        <taxon>Culex</taxon>
    </lineage>
</organism>
<evidence type="ECO:0000313" key="1">
    <source>
        <dbReference type="EMBL" id="CAG6507884.1"/>
    </source>
</evidence>
<dbReference type="AlphaFoldDB" id="A0A8D8GIE7"/>
<dbReference type="EMBL" id="HBUE01261373">
    <property type="protein sequence ID" value="CAG6559232.1"/>
    <property type="molecule type" value="Transcribed_RNA"/>
</dbReference>